<keyword evidence="2" id="KW-0812">Transmembrane</keyword>
<feature type="region of interest" description="Disordered" evidence="1">
    <location>
        <begin position="1"/>
        <end position="39"/>
    </location>
</feature>
<organism evidence="3 4">
    <name type="scientific">Candidatus Magasanikbacteria bacterium GW2011_GWA2_56_11</name>
    <dbReference type="NCBI Taxonomy" id="1619044"/>
    <lineage>
        <taxon>Bacteria</taxon>
        <taxon>Candidatus Magasanikiibacteriota</taxon>
    </lineage>
</organism>
<feature type="transmembrane region" description="Helical" evidence="2">
    <location>
        <begin position="66"/>
        <end position="91"/>
    </location>
</feature>
<gene>
    <name evidence="3" type="ORF">UY92_C0013G0009</name>
</gene>
<accession>A0A0G1YF48</accession>
<dbReference type="Proteomes" id="UP000033870">
    <property type="component" value="Unassembled WGS sequence"/>
</dbReference>
<evidence type="ECO:0000313" key="3">
    <source>
        <dbReference type="EMBL" id="KKW41810.1"/>
    </source>
</evidence>
<sequence>MSSLKNNPARDGGPDLEPPESSPDLPGQGQPREGETAPSTLEELVKKNIKWSQVIYEQNRRISRRLTLMAVGNYVRLALLLAPIILAAIYLPPLIRDLLETYGGLFGSADGAASPVGDLGRLLRQYGRQ</sequence>
<proteinExistence type="predicted"/>
<keyword evidence="2" id="KW-0472">Membrane</keyword>
<evidence type="ECO:0000256" key="2">
    <source>
        <dbReference type="SAM" id="Phobius"/>
    </source>
</evidence>
<dbReference type="EMBL" id="LCRX01000013">
    <property type="protein sequence ID" value="KKW41810.1"/>
    <property type="molecule type" value="Genomic_DNA"/>
</dbReference>
<reference evidence="3 4" key="1">
    <citation type="journal article" date="2015" name="Nature">
        <title>rRNA introns, odd ribosomes, and small enigmatic genomes across a large radiation of phyla.</title>
        <authorList>
            <person name="Brown C.T."/>
            <person name="Hug L.A."/>
            <person name="Thomas B.C."/>
            <person name="Sharon I."/>
            <person name="Castelle C.J."/>
            <person name="Singh A."/>
            <person name="Wilkins M.J."/>
            <person name="Williams K.H."/>
            <person name="Banfield J.F."/>
        </authorList>
    </citation>
    <scope>NUCLEOTIDE SEQUENCE [LARGE SCALE GENOMIC DNA]</scope>
</reference>
<comment type="caution">
    <text evidence="3">The sequence shown here is derived from an EMBL/GenBank/DDBJ whole genome shotgun (WGS) entry which is preliminary data.</text>
</comment>
<evidence type="ECO:0000256" key="1">
    <source>
        <dbReference type="SAM" id="MobiDB-lite"/>
    </source>
</evidence>
<keyword evidence="2" id="KW-1133">Transmembrane helix</keyword>
<protein>
    <submittedName>
        <fullName evidence="3">Uncharacterized protein</fullName>
    </submittedName>
</protein>
<dbReference type="STRING" id="1619044.UY92_C0013G0009"/>
<dbReference type="AlphaFoldDB" id="A0A0G1YF48"/>
<name>A0A0G1YF48_9BACT</name>
<evidence type="ECO:0000313" key="4">
    <source>
        <dbReference type="Proteomes" id="UP000033870"/>
    </source>
</evidence>